<dbReference type="Proteomes" id="UP000076825">
    <property type="component" value="Chromosome 1"/>
</dbReference>
<gene>
    <name evidence="3" type="ORF">SAMEA3906487_03559</name>
</gene>
<dbReference type="KEGG" id="btrm:SAMEA390648703559"/>
<dbReference type="PATRIC" id="fig|123899.6.peg.3560"/>
<evidence type="ECO:0000256" key="2">
    <source>
        <dbReference type="SAM" id="SignalP"/>
    </source>
</evidence>
<evidence type="ECO:0000313" key="3">
    <source>
        <dbReference type="EMBL" id="SAI73191.1"/>
    </source>
</evidence>
<dbReference type="GeneID" id="65564879"/>
<keyword evidence="2" id="KW-0732">Signal</keyword>
<feature type="chain" id="PRO_5009816871" description="Lipoprotein" evidence="2">
    <location>
        <begin position="25"/>
        <end position="226"/>
    </location>
</feature>
<feature type="region of interest" description="Disordered" evidence="1">
    <location>
        <begin position="61"/>
        <end position="83"/>
    </location>
</feature>
<protein>
    <recommendedName>
        <fullName evidence="5">Lipoprotein</fullName>
    </recommendedName>
</protein>
<organism evidence="3 4">
    <name type="scientific">Bordetella trematum</name>
    <dbReference type="NCBI Taxonomy" id="123899"/>
    <lineage>
        <taxon>Bacteria</taxon>
        <taxon>Pseudomonadati</taxon>
        <taxon>Pseudomonadota</taxon>
        <taxon>Betaproteobacteria</taxon>
        <taxon>Burkholderiales</taxon>
        <taxon>Alcaligenaceae</taxon>
        <taxon>Bordetella</taxon>
    </lineage>
</organism>
<dbReference type="eggNOG" id="ENOG5032U3P">
    <property type="taxonomic scope" value="Bacteria"/>
</dbReference>
<evidence type="ECO:0000256" key="1">
    <source>
        <dbReference type="SAM" id="MobiDB-lite"/>
    </source>
</evidence>
<dbReference type="STRING" id="123899.SAMEA3906487_03559"/>
<dbReference type="EMBL" id="LT546645">
    <property type="protein sequence ID" value="SAI73191.1"/>
    <property type="molecule type" value="Genomic_DNA"/>
</dbReference>
<reference evidence="3 4" key="1">
    <citation type="submission" date="2016-04" db="EMBL/GenBank/DDBJ databases">
        <authorList>
            <consortium name="Pathogen Informatics"/>
        </authorList>
    </citation>
    <scope>NUCLEOTIDE SEQUENCE [LARGE SCALE GENOMIC DNA]</scope>
    <source>
        <strain evidence="3 4">H044680328</strain>
    </source>
</reference>
<evidence type="ECO:0000313" key="4">
    <source>
        <dbReference type="Proteomes" id="UP000076825"/>
    </source>
</evidence>
<dbReference type="RefSeq" id="WP_197669216.1">
    <property type="nucleotide sequence ID" value="NZ_CP016340.1"/>
</dbReference>
<sequence length="226" mass="25406">MKALRLTLMFHLLSLAVTTLPVAAAPAPCEPAMTLNLPTPALAHLPLSDYQEVSRRRVDVDGEPAELRRHERRDGRNAGLHGEHLSTVVAPDGTLKGFVHLSLTRAGQPLPSRARTETIARDFLQRQAPDLLPGMEISWIEPHDETLRIQREGRNQAVVLTGMKLKARNMADGRWFWVIVGGDEQVMIFERDIVWITFPGHRQTEKWLHDSWLERNGADCAQPTAP</sequence>
<proteinExistence type="predicted"/>
<evidence type="ECO:0008006" key="5">
    <source>
        <dbReference type="Google" id="ProtNLM"/>
    </source>
</evidence>
<keyword evidence="4" id="KW-1185">Reference proteome</keyword>
<accession>A0A157SSB2</accession>
<name>A0A157SSB2_9BORD</name>
<dbReference type="AlphaFoldDB" id="A0A157SSB2"/>
<feature type="signal peptide" evidence="2">
    <location>
        <begin position="1"/>
        <end position="24"/>
    </location>
</feature>